<protein>
    <submittedName>
        <fullName evidence="1">Uncharacterized protein</fullName>
    </submittedName>
</protein>
<reference evidence="1" key="1">
    <citation type="journal article" date="2015" name="Nature">
        <title>Complex archaea that bridge the gap between prokaryotes and eukaryotes.</title>
        <authorList>
            <person name="Spang A."/>
            <person name="Saw J.H."/>
            <person name="Jorgensen S.L."/>
            <person name="Zaremba-Niedzwiedzka K."/>
            <person name="Martijn J."/>
            <person name="Lind A.E."/>
            <person name="van Eijk R."/>
            <person name="Schleper C."/>
            <person name="Guy L."/>
            <person name="Ettema T.J."/>
        </authorList>
    </citation>
    <scope>NUCLEOTIDE SEQUENCE</scope>
</reference>
<evidence type="ECO:0000313" key="1">
    <source>
        <dbReference type="EMBL" id="KKN82077.1"/>
    </source>
</evidence>
<dbReference type="AlphaFoldDB" id="A0A0F9U441"/>
<comment type="caution">
    <text evidence="1">The sequence shown here is derived from an EMBL/GenBank/DDBJ whole genome shotgun (WGS) entry which is preliminary data.</text>
</comment>
<organism evidence="1">
    <name type="scientific">marine sediment metagenome</name>
    <dbReference type="NCBI Taxonomy" id="412755"/>
    <lineage>
        <taxon>unclassified sequences</taxon>
        <taxon>metagenomes</taxon>
        <taxon>ecological metagenomes</taxon>
    </lineage>
</organism>
<sequence length="127" mass="13234">MAYITSEDITLTATTSTSPATASSSKTYNGYLHAVQLEVSTSTPLSTQGLLQITGDRTGLLLFSKADISADGQWFPRTVGVLSTASDTATTGAVADRLPLFNEKVTVTMTCGSTSGTTSGTLRLFVE</sequence>
<gene>
    <name evidence="1" type="ORF">LCGC14_0313440</name>
</gene>
<proteinExistence type="predicted"/>
<name>A0A0F9U441_9ZZZZ</name>
<dbReference type="EMBL" id="LAZR01000206">
    <property type="protein sequence ID" value="KKN82077.1"/>
    <property type="molecule type" value="Genomic_DNA"/>
</dbReference>
<accession>A0A0F9U441</accession>